<gene>
    <name evidence="2" type="ORF">HRJ53_11550</name>
</gene>
<evidence type="ECO:0000313" key="2">
    <source>
        <dbReference type="EMBL" id="MBA0085621.1"/>
    </source>
</evidence>
<accession>A0A7V8SX78</accession>
<organism evidence="2 3">
    <name type="scientific">Candidatus Acidiferrum panamense</name>
    <dbReference type="NCBI Taxonomy" id="2741543"/>
    <lineage>
        <taxon>Bacteria</taxon>
        <taxon>Pseudomonadati</taxon>
        <taxon>Acidobacteriota</taxon>
        <taxon>Terriglobia</taxon>
        <taxon>Candidatus Acidiferrales</taxon>
        <taxon>Candidatus Acidiferrum</taxon>
    </lineage>
</organism>
<keyword evidence="1" id="KW-0732">Signal</keyword>
<proteinExistence type="predicted"/>
<feature type="signal peptide" evidence="1">
    <location>
        <begin position="1"/>
        <end position="21"/>
    </location>
</feature>
<sequence length="150" mass="15566">MKPPTLTVATLIAVFAGLAPAADPQLVNLVMPDAQVLAGINVDQAKTTPFGQYLLSQIQSQGLHLGQISGQTGFDPTRDLRELLLASDGTPQTGLVLARGAFDAQRIQSAGLAGGGVMESYKSLNILEDPKRTHGVAFLDATLAVSGDLA</sequence>
<dbReference type="Proteomes" id="UP000567293">
    <property type="component" value="Unassembled WGS sequence"/>
</dbReference>
<name>A0A7V8SX78_9BACT</name>
<keyword evidence="3" id="KW-1185">Reference proteome</keyword>
<dbReference type="EMBL" id="JACDQQ010001122">
    <property type="protein sequence ID" value="MBA0085621.1"/>
    <property type="molecule type" value="Genomic_DNA"/>
</dbReference>
<evidence type="ECO:0000256" key="1">
    <source>
        <dbReference type="SAM" id="SignalP"/>
    </source>
</evidence>
<protein>
    <submittedName>
        <fullName evidence="2">Uncharacterized protein</fullName>
    </submittedName>
</protein>
<dbReference type="AlphaFoldDB" id="A0A7V8SX78"/>
<feature type="non-terminal residue" evidence="2">
    <location>
        <position position="150"/>
    </location>
</feature>
<reference evidence="2" key="1">
    <citation type="submission" date="2020-06" db="EMBL/GenBank/DDBJ databases">
        <title>Legume-microbial interactions unlock mineral nutrients during tropical forest succession.</title>
        <authorList>
            <person name="Epihov D.Z."/>
        </authorList>
    </citation>
    <scope>NUCLEOTIDE SEQUENCE [LARGE SCALE GENOMIC DNA]</scope>
    <source>
        <strain evidence="2">Pan2503</strain>
    </source>
</reference>
<evidence type="ECO:0000313" key="3">
    <source>
        <dbReference type="Proteomes" id="UP000567293"/>
    </source>
</evidence>
<feature type="chain" id="PRO_5030726209" evidence="1">
    <location>
        <begin position="22"/>
        <end position="150"/>
    </location>
</feature>
<comment type="caution">
    <text evidence="2">The sequence shown here is derived from an EMBL/GenBank/DDBJ whole genome shotgun (WGS) entry which is preliminary data.</text>
</comment>